<evidence type="ECO:0000259" key="2">
    <source>
        <dbReference type="Pfam" id="PF07811"/>
    </source>
</evidence>
<name>A0A3S3UB30_9RHOB</name>
<organism evidence="3 4">
    <name type="scientific">Falsigemmobacter intermedius</name>
    <dbReference type="NCBI Taxonomy" id="1553448"/>
    <lineage>
        <taxon>Bacteria</taxon>
        <taxon>Pseudomonadati</taxon>
        <taxon>Pseudomonadota</taxon>
        <taxon>Alphaproteobacteria</taxon>
        <taxon>Rhodobacterales</taxon>
        <taxon>Paracoccaceae</taxon>
        <taxon>Falsigemmobacter</taxon>
    </lineage>
</organism>
<accession>A0A3S3UB30</accession>
<dbReference type="InterPro" id="IPR012495">
    <property type="entry name" value="TadE-like_dom"/>
</dbReference>
<dbReference type="RefSeq" id="WP_128489297.1">
    <property type="nucleotide sequence ID" value="NZ_JBHLXB010000009.1"/>
</dbReference>
<keyword evidence="1" id="KW-1133">Transmembrane helix</keyword>
<evidence type="ECO:0000256" key="1">
    <source>
        <dbReference type="SAM" id="Phobius"/>
    </source>
</evidence>
<dbReference type="OrthoDB" id="7870162at2"/>
<comment type="caution">
    <text evidence="3">The sequence shown here is derived from an EMBL/GenBank/DDBJ whole genome shotgun (WGS) entry which is preliminary data.</text>
</comment>
<feature type="domain" description="TadE-like" evidence="2">
    <location>
        <begin position="17"/>
        <end position="59"/>
    </location>
</feature>
<keyword evidence="1" id="KW-0472">Membrane</keyword>
<dbReference type="Pfam" id="PF07811">
    <property type="entry name" value="TadE"/>
    <property type="match status" value="1"/>
</dbReference>
<protein>
    <submittedName>
        <fullName evidence="3">Pilus assembly protein</fullName>
    </submittedName>
</protein>
<keyword evidence="4" id="KW-1185">Reference proteome</keyword>
<dbReference type="AlphaFoldDB" id="A0A3S3UB30"/>
<gene>
    <name evidence="3" type="ORF">EP867_11450</name>
</gene>
<dbReference type="EMBL" id="SBLC01000014">
    <property type="protein sequence ID" value="RWY40615.1"/>
    <property type="molecule type" value="Genomic_DNA"/>
</dbReference>
<feature type="transmembrane region" description="Helical" evidence="1">
    <location>
        <begin position="21"/>
        <end position="44"/>
    </location>
</feature>
<keyword evidence="1" id="KW-0812">Transmembrane</keyword>
<evidence type="ECO:0000313" key="4">
    <source>
        <dbReference type="Proteomes" id="UP000287168"/>
    </source>
</evidence>
<reference evidence="3 4" key="1">
    <citation type="journal article" date="2015" name="Int. J. Syst. Evol. Microbiol.">
        <title>Gemmobacter intermedius sp. nov., isolated from a white stork (Ciconia ciconia).</title>
        <authorList>
            <person name="Kampfer P."/>
            <person name="Jerzak L."/>
            <person name="Wilharm G."/>
            <person name="Golke J."/>
            <person name="Busse H.J."/>
            <person name="Glaeser S.P."/>
        </authorList>
    </citation>
    <scope>NUCLEOTIDE SEQUENCE [LARGE SCALE GENOMIC DNA]</scope>
    <source>
        <strain evidence="3 4">119/4</strain>
    </source>
</reference>
<sequence>MKRLVRLYSGPLRSESGAVTAEFVIIFPIVVALIGFLVLISLMISTTSDVQQVAHELARKSFRHLNGSNPPSDVCDKLRQEDLAGIVRETLLVRADKLTLRPCPGQPDAQGRVTIIVDYNFGGDFVQGLARSFGVDLGTITRSSVTFL</sequence>
<proteinExistence type="predicted"/>
<evidence type="ECO:0000313" key="3">
    <source>
        <dbReference type="EMBL" id="RWY40615.1"/>
    </source>
</evidence>
<dbReference type="Proteomes" id="UP000287168">
    <property type="component" value="Unassembled WGS sequence"/>
</dbReference>